<dbReference type="InterPro" id="IPR013087">
    <property type="entry name" value="Znf_C2H2_type"/>
</dbReference>
<keyword evidence="3" id="KW-1185">Reference proteome</keyword>
<feature type="domain" description="C2H2-type" evidence="1">
    <location>
        <begin position="195"/>
        <end position="217"/>
    </location>
</feature>
<dbReference type="PROSITE" id="PS00028">
    <property type="entry name" value="ZINC_FINGER_C2H2_1"/>
    <property type="match status" value="1"/>
</dbReference>
<evidence type="ECO:0000313" key="3">
    <source>
        <dbReference type="Proteomes" id="UP001497453"/>
    </source>
</evidence>
<dbReference type="SMART" id="SM00355">
    <property type="entry name" value="ZnF_C2H2"/>
    <property type="match status" value="2"/>
</dbReference>
<gene>
    <name evidence="2" type="ORF">GFSPODELE1_LOCUS11155</name>
</gene>
<name>A0ABP1EBE4_9APHY</name>
<organism evidence="2 3">
    <name type="scientific">Somion occarium</name>
    <dbReference type="NCBI Taxonomy" id="3059160"/>
    <lineage>
        <taxon>Eukaryota</taxon>
        <taxon>Fungi</taxon>
        <taxon>Dikarya</taxon>
        <taxon>Basidiomycota</taxon>
        <taxon>Agaricomycotina</taxon>
        <taxon>Agaricomycetes</taxon>
        <taxon>Polyporales</taxon>
        <taxon>Cerrenaceae</taxon>
        <taxon>Somion</taxon>
    </lineage>
</organism>
<dbReference type="EMBL" id="OZ037952">
    <property type="protein sequence ID" value="CAL1717300.1"/>
    <property type="molecule type" value="Genomic_DNA"/>
</dbReference>
<evidence type="ECO:0000259" key="1">
    <source>
        <dbReference type="PROSITE" id="PS00028"/>
    </source>
</evidence>
<proteinExistence type="predicted"/>
<dbReference type="Proteomes" id="UP001497453">
    <property type="component" value="Chromosome 9"/>
</dbReference>
<sequence length="292" mass="32965">MQTTNDSRRVDRQKRWGVIIGDHETPLTSLDLGLYSVDVDEEVRAFFSSDVESGPRPTPAQGQVVEPSAPLARKSLTRKPLPPLPVEECLNTSLLPTTTAVSQVHSPHAILRTPRHSSEGDTVQRVGSPDTLLCTPESETLTLVDDEAQWLMIDADFKSDTNGRTDDIIEMRKSIARWEACCVMREIGRTRNLDCPRDGCHHVLADYRSLTAHLVMHDMDEDDGYHKERVIFKCLTSGCNRVFLHKDEMLEHKEHCGWAVRSVAHKPTSHIFVSGVKRSFSQFKQSLLSRKK</sequence>
<accession>A0ABP1EBE4</accession>
<reference evidence="3" key="1">
    <citation type="submission" date="2024-04" db="EMBL/GenBank/DDBJ databases">
        <authorList>
            <person name="Shaw F."/>
            <person name="Minotto A."/>
        </authorList>
    </citation>
    <scope>NUCLEOTIDE SEQUENCE [LARGE SCALE GENOMIC DNA]</scope>
</reference>
<evidence type="ECO:0000313" key="2">
    <source>
        <dbReference type="EMBL" id="CAL1717300.1"/>
    </source>
</evidence>
<protein>
    <recommendedName>
        <fullName evidence="1">C2H2-type domain-containing protein</fullName>
    </recommendedName>
</protein>